<reference evidence="2" key="1">
    <citation type="submission" date="2021-01" db="UniProtKB">
        <authorList>
            <consortium name="EnsemblMetazoa"/>
        </authorList>
    </citation>
    <scope>IDENTIFICATION</scope>
</reference>
<feature type="compositionally biased region" description="Basic and acidic residues" evidence="1">
    <location>
        <begin position="9"/>
        <end position="23"/>
    </location>
</feature>
<evidence type="ECO:0000313" key="3">
    <source>
        <dbReference type="Proteomes" id="UP000594262"/>
    </source>
</evidence>
<proteinExistence type="predicted"/>
<keyword evidence="3" id="KW-1185">Reference proteome</keyword>
<protein>
    <submittedName>
        <fullName evidence="2">Uncharacterized protein</fullName>
    </submittedName>
</protein>
<feature type="region of interest" description="Disordered" evidence="1">
    <location>
        <begin position="1"/>
        <end position="23"/>
    </location>
</feature>
<dbReference type="EnsemblMetazoa" id="CLYHEMT023067.1">
    <property type="protein sequence ID" value="CLYHEMP023067.1"/>
    <property type="gene ID" value="CLYHEMG023067"/>
</dbReference>
<name>A0A7M5XHM6_9CNID</name>
<accession>A0A7M5XHM6</accession>
<organism evidence="2 3">
    <name type="scientific">Clytia hemisphaerica</name>
    <dbReference type="NCBI Taxonomy" id="252671"/>
    <lineage>
        <taxon>Eukaryota</taxon>
        <taxon>Metazoa</taxon>
        <taxon>Cnidaria</taxon>
        <taxon>Hydrozoa</taxon>
        <taxon>Hydroidolina</taxon>
        <taxon>Leptothecata</taxon>
        <taxon>Obeliida</taxon>
        <taxon>Clytiidae</taxon>
        <taxon>Clytia</taxon>
    </lineage>
</organism>
<dbReference type="AlphaFoldDB" id="A0A7M5XHM6"/>
<evidence type="ECO:0000256" key="1">
    <source>
        <dbReference type="SAM" id="MobiDB-lite"/>
    </source>
</evidence>
<sequence length="128" mass="14039">MDVTGLIQEMEHSQEPDAPHLETPEMLYTTTDIDLEIEKKTNQSVELKSDIEEMSPGVVRTSPINQNSCHNTSATSQTLFSNNISGISKEDPMSPITISPVKSTEFSKPSLFGNKISAVNNKELASEV</sequence>
<evidence type="ECO:0000313" key="2">
    <source>
        <dbReference type="EnsemblMetazoa" id="CLYHEMP023067.1"/>
    </source>
</evidence>
<dbReference type="Proteomes" id="UP000594262">
    <property type="component" value="Unplaced"/>
</dbReference>